<comment type="caution">
    <text evidence="1">The sequence shown here is derived from an EMBL/GenBank/DDBJ whole genome shotgun (WGS) entry which is preliminary data.</text>
</comment>
<proteinExistence type="predicted"/>
<dbReference type="AlphaFoldDB" id="X1ACT5"/>
<name>X1ACT5_9ZZZZ</name>
<gene>
    <name evidence="1" type="ORF">S01H4_19637</name>
</gene>
<sequence>MINQSISSSFEEVFDTLTYFKDKIVEGQGLLDLAFEWIRAQKIRLEYKKYLSRAQYPTNDLCLAVDDCLYRFFLSYDEYIRNLFKKDIREHNFSALYEIFFNTFDEKSLIIEDIVQKHIHNIPSHYYGSNKINTNVVTLRQGLSNIIVKDYVNVISARKEEESLNTISVSKKTSHANQLGDEFDGSNQERIIKIKNEITEKKGKEWLGLQITTENRLESLLWYLEHPKLQENTKLLEEIIELYFIAKASGFTKMEGIIRKLDQLNIKIKKYD</sequence>
<evidence type="ECO:0000313" key="1">
    <source>
        <dbReference type="EMBL" id="GAG57891.1"/>
    </source>
</evidence>
<organism evidence="1">
    <name type="scientific">marine sediment metagenome</name>
    <dbReference type="NCBI Taxonomy" id="412755"/>
    <lineage>
        <taxon>unclassified sequences</taxon>
        <taxon>metagenomes</taxon>
        <taxon>ecological metagenomes</taxon>
    </lineage>
</organism>
<accession>X1ACT5</accession>
<dbReference type="EMBL" id="BART01008772">
    <property type="protein sequence ID" value="GAG57891.1"/>
    <property type="molecule type" value="Genomic_DNA"/>
</dbReference>
<reference evidence="1" key="1">
    <citation type="journal article" date="2014" name="Front. Microbiol.">
        <title>High frequency of phylogenetically diverse reductive dehalogenase-homologous genes in deep subseafloor sedimentary metagenomes.</title>
        <authorList>
            <person name="Kawai M."/>
            <person name="Futagami T."/>
            <person name="Toyoda A."/>
            <person name="Takaki Y."/>
            <person name="Nishi S."/>
            <person name="Hori S."/>
            <person name="Arai W."/>
            <person name="Tsubouchi T."/>
            <person name="Morono Y."/>
            <person name="Uchiyama I."/>
            <person name="Ito T."/>
            <person name="Fujiyama A."/>
            <person name="Inagaki F."/>
            <person name="Takami H."/>
        </authorList>
    </citation>
    <scope>NUCLEOTIDE SEQUENCE</scope>
    <source>
        <strain evidence="1">Expedition CK06-06</strain>
    </source>
</reference>
<protein>
    <submittedName>
        <fullName evidence="1">Uncharacterized protein</fullName>
    </submittedName>
</protein>